<dbReference type="GO" id="GO:0015097">
    <property type="term" value="F:mercury ion transmembrane transporter activity"/>
    <property type="evidence" value="ECO:0007669"/>
    <property type="project" value="InterPro"/>
</dbReference>
<keyword evidence="1" id="KW-0472">Membrane</keyword>
<proteinExistence type="predicted"/>
<evidence type="ECO:0000256" key="1">
    <source>
        <dbReference type="SAM" id="Phobius"/>
    </source>
</evidence>
<dbReference type="Proteomes" id="UP000502415">
    <property type="component" value="Chromosome"/>
</dbReference>
<reference evidence="2 3" key="1">
    <citation type="submission" date="2020-04" db="EMBL/GenBank/DDBJ databases">
        <title>Genome sequencing of novel species.</title>
        <authorList>
            <person name="Heo J."/>
            <person name="Kim S.-J."/>
            <person name="Kim J.-S."/>
            <person name="Hong S.-B."/>
            <person name="Kwon S.-W."/>
        </authorList>
    </citation>
    <scope>NUCLEOTIDE SEQUENCE [LARGE SCALE GENOMIC DNA]</scope>
    <source>
        <strain evidence="2 3">GN2-R2</strain>
    </source>
</reference>
<accession>A0A7Z2VY67</accession>
<keyword evidence="3" id="KW-1185">Reference proteome</keyword>
<dbReference type="GO" id="GO:0016020">
    <property type="term" value="C:membrane"/>
    <property type="evidence" value="ECO:0007669"/>
    <property type="project" value="InterPro"/>
</dbReference>
<evidence type="ECO:0000313" key="3">
    <source>
        <dbReference type="Proteomes" id="UP000502415"/>
    </source>
</evidence>
<feature type="transmembrane region" description="Helical" evidence="1">
    <location>
        <begin position="73"/>
        <end position="92"/>
    </location>
</feature>
<keyword evidence="1" id="KW-0812">Transmembrane</keyword>
<dbReference type="InterPro" id="IPR004891">
    <property type="entry name" value="Mercury-R_MerC"/>
</dbReference>
<organism evidence="2 3">
    <name type="scientific">Massilia forsythiae</name>
    <dbReference type="NCBI Taxonomy" id="2728020"/>
    <lineage>
        <taxon>Bacteria</taxon>
        <taxon>Pseudomonadati</taxon>
        <taxon>Pseudomonadota</taxon>
        <taxon>Betaproteobacteria</taxon>
        <taxon>Burkholderiales</taxon>
        <taxon>Oxalobacteraceae</taxon>
        <taxon>Telluria group</taxon>
        <taxon>Massilia</taxon>
    </lineage>
</organism>
<name>A0A7Z2VY67_9BURK</name>
<evidence type="ECO:0000313" key="2">
    <source>
        <dbReference type="EMBL" id="QJE01606.1"/>
    </source>
</evidence>
<feature type="transmembrane region" description="Helical" evidence="1">
    <location>
        <begin position="49"/>
        <end position="66"/>
    </location>
</feature>
<sequence>MNKLRGLGDAVGVLASALCLVHCLAAPLLLLAVPVLGGERGESGFHQAMVGAALFAALAGLAPGWLSHRRALVPLLGAAGIGCLATAVFAVGPSYGDAAETWLSIAGALLLTTAHLRNRACCRCCRPGNAG</sequence>
<dbReference type="EMBL" id="CP051685">
    <property type="protein sequence ID" value="QJE01606.1"/>
    <property type="molecule type" value="Genomic_DNA"/>
</dbReference>
<dbReference type="KEGG" id="mfy:HH212_17525"/>
<dbReference type="Pfam" id="PF03203">
    <property type="entry name" value="MerC"/>
    <property type="match status" value="1"/>
</dbReference>
<gene>
    <name evidence="2" type="ORF">HH212_17525</name>
</gene>
<keyword evidence="1" id="KW-1133">Transmembrane helix</keyword>
<dbReference type="RefSeq" id="WP_170203645.1">
    <property type="nucleotide sequence ID" value="NZ_CP051685.1"/>
</dbReference>
<protein>
    <submittedName>
        <fullName evidence="2">MerC domain-containing protein</fullName>
    </submittedName>
</protein>
<dbReference type="AlphaFoldDB" id="A0A7Z2VY67"/>
<feature type="transmembrane region" description="Helical" evidence="1">
    <location>
        <begin position="98"/>
        <end position="116"/>
    </location>
</feature>